<keyword evidence="2" id="KW-1185">Reference proteome</keyword>
<sequence length="32" mass="3288">MDGMSSTGTEWVTIVSDEKLPGRPGPAAAVRA</sequence>
<reference evidence="1 2" key="1">
    <citation type="submission" date="2020-08" db="EMBL/GenBank/DDBJ databases">
        <title>Genomic Encyclopedia of Type Strains, Phase IV (KMG-IV): sequencing the most valuable type-strain genomes for metagenomic binning, comparative biology and taxonomic classification.</title>
        <authorList>
            <person name="Goeker M."/>
        </authorList>
    </citation>
    <scope>NUCLEOTIDE SEQUENCE [LARGE SCALE GENOMIC DNA]</scope>
    <source>
        <strain evidence="1 2">DSM 44197</strain>
    </source>
</reference>
<protein>
    <submittedName>
        <fullName evidence="1">Uncharacterized protein</fullName>
    </submittedName>
</protein>
<evidence type="ECO:0000313" key="1">
    <source>
        <dbReference type="EMBL" id="MBA8956831.1"/>
    </source>
</evidence>
<gene>
    <name evidence="1" type="ORF">HNR61_008521</name>
</gene>
<comment type="caution">
    <text evidence="1">The sequence shown here is derived from an EMBL/GenBank/DDBJ whole genome shotgun (WGS) entry which is preliminary data.</text>
</comment>
<dbReference type="AlphaFoldDB" id="A0A7W3QRL9"/>
<evidence type="ECO:0000313" key="2">
    <source>
        <dbReference type="Proteomes" id="UP000572680"/>
    </source>
</evidence>
<dbReference type="Proteomes" id="UP000572680">
    <property type="component" value="Unassembled WGS sequence"/>
</dbReference>
<accession>A0A7W3QRL9</accession>
<organism evidence="1 2">
    <name type="scientific">Actinomadura namibiensis</name>
    <dbReference type="NCBI Taxonomy" id="182080"/>
    <lineage>
        <taxon>Bacteria</taxon>
        <taxon>Bacillati</taxon>
        <taxon>Actinomycetota</taxon>
        <taxon>Actinomycetes</taxon>
        <taxon>Streptosporangiales</taxon>
        <taxon>Thermomonosporaceae</taxon>
        <taxon>Actinomadura</taxon>
    </lineage>
</organism>
<proteinExistence type="predicted"/>
<name>A0A7W3QRL9_ACTNM</name>
<dbReference type="EMBL" id="JACJIA010000018">
    <property type="protein sequence ID" value="MBA8956831.1"/>
    <property type="molecule type" value="Genomic_DNA"/>
</dbReference>